<evidence type="ECO:0000313" key="3">
    <source>
        <dbReference type="EMBL" id="KGB36640.1"/>
    </source>
</evidence>
<protein>
    <submittedName>
        <fullName evidence="3">Uncharacterized protein</fullName>
    </submittedName>
</protein>
<proteinExistence type="predicted"/>
<reference evidence="2" key="4">
    <citation type="journal article" date="2022" name="PLoS Pathog.">
        <title>Chromosome-level genome of Schistosoma haematobium underpins genome-wide explorations of molecular variation.</title>
        <authorList>
            <person name="Stroehlein A.J."/>
            <person name="Korhonen P.K."/>
            <person name="Lee V.V."/>
            <person name="Ralph S.A."/>
            <person name="Mentink-Kane M."/>
            <person name="You H."/>
            <person name="McManus D.P."/>
            <person name="Tchuente L.T."/>
            <person name="Stothard J.R."/>
            <person name="Kaur P."/>
            <person name="Dudchenko O."/>
            <person name="Aiden E.L."/>
            <person name="Yang B."/>
            <person name="Yang H."/>
            <person name="Emery A.M."/>
            <person name="Webster B.L."/>
            <person name="Brindley P.J."/>
            <person name="Rollinson D."/>
            <person name="Chang B.C.H."/>
            <person name="Gasser R.B."/>
            <person name="Young N.D."/>
        </authorList>
    </citation>
    <scope>NUCLEOTIDE SEQUENCE</scope>
</reference>
<accession>A0A094ZPK2</accession>
<reference evidence="2" key="3">
    <citation type="submission" date="2021-06" db="EMBL/GenBank/DDBJ databases">
        <title>Chromosome-level genome assembly for S. haematobium.</title>
        <authorList>
            <person name="Stroehlein A.J."/>
        </authorList>
    </citation>
    <scope>NUCLEOTIDE SEQUENCE</scope>
</reference>
<dbReference type="CTD" id="75577690"/>
<dbReference type="KEGG" id="shx:MS3_00007586"/>
<feature type="compositionally biased region" description="Low complexity" evidence="1">
    <location>
        <begin position="468"/>
        <end position="481"/>
    </location>
</feature>
<evidence type="ECO:0000256" key="1">
    <source>
        <dbReference type="SAM" id="MobiDB-lite"/>
    </source>
</evidence>
<dbReference type="EMBL" id="KL250796">
    <property type="protein sequence ID" value="KGB36640.1"/>
    <property type="molecule type" value="Genomic_DNA"/>
</dbReference>
<sequence length="710" mass="79384">MIRWLQNRELTSIHSVLSMDLSCVLKPYHLRQILPPDASDDIFLGFSADGCFLISYKNDFKHHVIRFWLFPPRSAGNLGPKLALYSERKFLRASYCPDLHNVPCVRFVQSLAVSNSFLLLACNNDGSGFVAAFGLMPDIDCDICSEASSAHDRLSNKSTCSIHSHVLPLNLDISFAQESPIPIRSNRNSLKFQKTSYRCTSHFVPPCLSSFDENSCSNNADLCGGSCFTSTGLPIGRIHVGVSPNTGHLRIAWANPDAQVKIMSCSFKPSTNSGDFSFCTLPKGTSTSIGNYPESLIYKPPLITHNYCSTCYSWPDENELCQEKHNSSVISRLNSSKCIFSQDSLNVYLVSDASAWPDNHSNLLPDGAERIYHNCSGEKYSHDIHSSKLYVKSRILPDTWVPSLLSRRSCFFSCILLTYLAMLQDIRASYLHWTLVSRNNSKMNCLINSSDLMYPIYQNDPVGDYDSDLNGNNSSISSSHGSSDDDETAAMVTSPDSLDSNSSPEDLLVHRLSGQCHTSFDLTEWEEYIAPNVQTVISDVNSNFSRISEKTQRRVFAHLEEVVFDIPLNRMLHEKKCTHNSSSPILAPFFPPDEPDLLLVYYIKNNLGSNLYETSEEFNAVNLIEIIDVTTGYRIPIPSINQSSCEHTCSTGFSSSVLNKLTSCCPQNYKVSSSHYRKKLIHELNNCLMAGRLESLKLLVDPQGGYSVYW</sequence>
<dbReference type="STRING" id="6185.A0A094ZPK2"/>
<dbReference type="EMBL" id="AMPZ03000005">
    <property type="protein sequence ID" value="KAH9583040.1"/>
    <property type="molecule type" value="Genomic_DNA"/>
</dbReference>
<evidence type="ECO:0000313" key="2">
    <source>
        <dbReference type="EMBL" id="KAH9583040.1"/>
    </source>
</evidence>
<keyword evidence="4" id="KW-1185">Reference proteome</keyword>
<gene>
    <name evidence="2" type="ORF">MS3_00007586</name>
    <name evidence="3" type="ORF">MS3_04943</name>
</gene>
<reference evidence="2" key="2">
    <citation type="journal article" date="2019" name="Gigascience">
        <title>High-quality Schistosoma haematobium genome achieved by single-molecule and long-range sequencing.</title>
        <authorList>
            <person name="Stroehlein A.J."/>
            <person name="Korhonen P.K."/>
            <person name="Chong T.M."/>
            <person name="Lim Y.L."/>
            <person name="Chan K.G."/>
            <person name="Webster B."/>
            <person name="Rollinson D."/>
            <person name="Brindley P.J."/>
            <person name="Gasser R.B."/>
            <person name="Young N.D."/>
        </authorList>
    </citation>
    <scope>NUCLEOTIDE SEQUENCE</scope>
</reference>
<organism evidence="3">
    <name type="scientific">Schistosoma haematobium</name>
    <name type="common">Blood fluke</name>
    <dbReference type="NCBI Taxonomy" id="6185"/>
    <lineage>
        <taxon>Eukaryota</taxon>
        <taxon>Metazoa</taxon>
        <taxon>Spiralia</taxon>
        <taxon>Lophotrochozoa</taxon>
        <taxon>Platyhelminthes</taxon>
        <taxon>Trematoda</taxon>
        <taxon>Digenea</taxon>
        <taxon>Strigeidida</taxon>
        <taxon>Schistosomatoidea</taxon>
        <taxon>Schistosomatidae</taxon>
        <taxon>Schistosoma</taxon>
    </lineage>
</organism>
<dbReference type="Proteomes" id="UP000471633">
    <property type="component" value="Unassembled WGS sequence"/>
</dbReference>
<reference evidence="3" key="1">
    <citation type="journal article" date="2012" name="Nat. Genet.">
        <title>Whole-genome sequence of Schistosoma haematobium.</title>
        <authorList>
            <person name="Young N.D."/>
            <person name="Jex A.R."/>
            <person name="Li B."/>
            <person name="Liu S."/>
            <person name="Yang L."/>
            <person name="Xiong Z."/>
            <person name="Li Y."/>
            <person name="Cantacessi C."/>
            <person name="Hall R.S."/>
            <person name="Xu X."/>
            <person name="Chen F."/>
            <person name="Wu X."/>
            <person name="Zerlotini A."/>
            <person name="Oliveira G."/>
            <person name="Hofmann A."/>
            <person name="Zhang G."/>
            <person name="Fang X."/>
            <person name="Kang Y."/>
            <person name="Campbell B.E."/>
            <person name="Loukas A."/>
            <person name="Ranganathan S."/>
            <person name="Rollinson D."/>
            <person name="Rinaldi G."/>
            <person name="Brindley P.J."/>
            <person name="Yang H."/>
            <person name="Wang J."/>
            <person name="Wang J."/>
            <person name="Gasser R.B."/>
        </authorList>
    </citation>
    <scope>NUCLEOTIDE SEQUENCE [LARGE SCALE GENOMIC DNA]</scope>
</reference>
<dbReference type="OrthoDB" id="201362at2759"/>
<dbReference type="RefSeq" id="XP_051066437.1">
    <property type="nucleotide sequence ID" value="XM_051215891.1"/>
</dbReference>
<feature type="compositionally biased region" description="Polar residues" evidence="1">
    <location>
        <begin position="494"/>
        <end position="504"/>
    </location>
</feature>
<dbReference type="AlphaFoldDB" id="A0A094ZPK2"/>
<evidence type="ECO:0000313" key="4">
    <source>
        <dbReference type="Proteomes" id="UP000471633"/>
    </source>
</evidence>
<dbReference type="GeneID" id="75577690"/>
<name>A0A094ZPK2_SCHHA</name>
<feature type="region of interest" description="Disordered" evidence="1">
    <location>
        <begin position="467"/>
        <end position="504"/>
    </location>
</feature>